<evidence type="ECO:0000256" key="2">
    <source>
        <dbReference type="ARBA" id="ARBA00022643"/>
    </source>
</evidence>
<keyword evidence="7" id="KW-1185">Reference proteome</keyword>
<feature type="domain" description="Luciferase-like" evidence="5">
    <location>
        <begin position="3"/>
        <end position="192"/>
    </location>
</feature>
<dbReference type="EMBL" id="MVHJ01000008">
    <property type="protein sequence ID" value="ORA04883.1"/>
    <property type="molecule type" value="Genomic_DNA"/>
</dbReference>
<dbReference type="PANTHER" id="PTHR42847">
    <property type="entry name" value="ALKANESULFONATE MONOOXYGENASE"/>
    <property type="match status" value="1"/>
</dbReference>
<reference evidence="6 7" key="1">
    <citation type="submission" date="2017-02" db="EMBL/GenBank/DDBJ databases">
        <title>The new phylogeny of genus Mycobacterium.</title>
        <authorList>
            <person name="Tortoli E."/>
            <person name="Trovato A."/>
            <person name="Cirillo D.M."/>
        </authorList>
    </citation>
    <scope>NUCLEOTIDE SEQUENCE [LARGE SCALE GENOMIC DNA]</scope>
    <source>
        <strain evidence="6 7">DSM 45578</strain>
    </source>
</reference>
<dbReference type="InterPro" id="IPR011251">
    <property type="entry name" value="Luciferase-like_dom"/>
</dbReference>
<keyword evidence="3" id="KW-0560">Oxidoreductase</keyword>
<evidence type="ECO:0000256" key="1">
    <source>
        <dbReference type="ARBA" id="ARBA00022630"/>
    </source>
</evidence>
<dbReference type="OrthoDB" id="4288123at2"/>
<evidence type="ECO:0000313" key="6">
    <source>
        <dbReference type="EMBL" id="ORA04883.1"/>
    </source>
</evidence>
<evidence type="ECO:0000313" key="7">
    <source>
        <dbReference type="Proteomes" id="UP000192366"/>
    </source>
</evidence>
<evidence type="ECO:0000256" key="4">
    <source>
        <dbReference type="ARBA" id="ARBA00023033"/>
    </source>
</evidence>
<comment type="caution">
    <text evidence="6">The sequence shown here is derived from an EMBL/GenBank/DDBJ whole genome shotgun (WGS) entry which is preliminary data.</text>
</comment>
<proteinExistence type="predicted"/>
<name>A0A1W9YXV4_MYCBA</name>
<dbReference type="GO" id="GO:0046306">
    <property type="term" value="P:alkanesulfonate catabolic process"/>
    <property type="evidence" value="ECO:0007669"/>
    <property type="project" value="TreeGrafter"/>
</dbReference>
<dbReference type="NCBIfam" id="TIGR03621">
    <property type="entry name" value="F420_MSMEG_2516"/>
    <property type="match status" value="1"/>
</dbReference>
<dbReference type="GO" id="GO:0008726">
    <property type="term" value="F:alkanesulfonate monooxygenase activity"/>
    <property type="evidence" value="ECO:0007669"/>
    <property type="project" value="TreeGrafter"/>
</dbReference>
<sequence>MFRFGMGLRDTSSAAKVRDAARQAEDLGYDVILVPDHLGAPAPFPVLATVAAVTETLTLGTFVLNAGFYKPALLARDVAALHELSGGRFEVGLGAGYVREEFDAAELPFLPARRRIEYLEHLTQYLAEHVPDVPIMIAGGGDRLLTVAARWAAIVGVTGGSGEDPLAERISFLREAAGERFTDIELNVAITAVPTDGSGMPNLSMTRHYAPDRTDEQLLTLPGVLSGSVDEMAAKVRRLHDEYGARYLVVQAAHAEAFGKVIAALR</sequence>
<dbReference type="RefSeq" id="WP_083058152.1">
    <property type="nucleotide sequence ID" value="NZ_JACKVM010000005.1"/>
</dbReference>
<keyword evidence="1" id="KW-0285">Flavoprotein</keyword>
<accession>A0A1W9YXV4</accession>
<dbReference type="AlphaFoldDB" id="A0A1W9YXV4"/>
<dbReference type="SUPFAM" id="SSF51679">
    <property type="entry name" value="Bacterial luciferase-like"/>
    <property type="match status" value="1"/>
</dbReference>
<organism evidence="6 7">
    <name type="scientific">Mycolicibacterium bacteremicum</name>
    <name type="common">Mycobacterium bacteremicum</name>
    <dbReference type="NCBI Taxonomy" id="564198"/>
    <lineage>
        <taxon>Bacteria</taxon>
        <taxon>Bacillati</taxon>
        <taxon>Actinomycetota</taxon>
        <taxon>Actinomycetes</taxon>
        <taxon>Mycobacteriales</taxon>
        <taxon>Mycobacteriaceae</taxon>
        <taxon>Mycolicibacterium</taxon>
    </lineage>
</organism>
<dbReference type="Proteomes" id="UP000192366">
    <property type="component" value="Unassembled WGS sequence"/>
</dbReference>
<evidence type="ECO:0000259" key="5">
    <source>
        <dbReference type="Pfam" id="PF00296"/>
    </source>
</evidence>
<dbReference type="InterPro" id="IPR036661">
    <property type="entry name" value="Luciferase-like_sf"/>
</dbReference>
<dbReference type="Gene3D" id="3.20.20.30">
    <property type="entry name" value="Luciferase-like domain"/>
    <property type="match status" value="1"/>
</dbReference>
<keyword evidence="4" id="KW-0503">Monooxygenase</keyword>
<keyword evidence="2" id="KW-0288">FMN</keyword>
<evidence type="ECO:0000256" key="3">
    <source>
        <dbReference type="ARBA" id="ARBA00023002"/>
    </source>
</evidence>
<dbReference type="InterPro" id="IPR019923">
    <property type="entry name" value="Lucif-like_OxRdtase_MSMEG_2516"/>
</dbReference>
<dbReference type="STRING" id="564198.BST17_12125"/>
<dbReference type="Pfam" id="PF00296">
    <property type="entry name" value="Bac_luciferase"/>
    <property type="match status" value="1"/>
</dbReference>
<protein>
    <submittedName>
        <fullName evidence="6">F420-dependent oxidoreductase</fullName>
    </submittedName>
</protein>
<gene>
    <name evidence="6" type="ORF">BST17_12125</name>
</gene>
<dbReference type="PANTHER" id="PTHR42847:SF4">
    <property type="entry name" value="ALKANESULFONATE MONOOXYGENASE-RELATED"/>
    <property type="match status" value="1"/>
</dbReference>
<dbReference type="InterPro" id="IPR050172">
    <property type="entry name" value="SsuD_RutA_monooxygenase"/>
</dbReference>